<gene>
    <name evidence="1" type="ORF">F2Z80_23700</name>
</gene>
<dbReference type="EMBL" id="VXDD01000005">
    <property type="protein sequence ID" value="KAB0300116.1"/>
    <property type="molecule type" value="Genomic_DNA"/>
</dbReference>
<proteinExistence type="predicted"/>
<accession>A0A5N3RZT5</accession>
<organism evidence="1 2">
    <name type="scientific">Vibrio fortis</name>
    <dbReference type="NCBI Taxonomy" id="212667"/>
    <lineage>
        <taxon>Bacteria</taxon>
        <taxon>Pseudomonadati</taxon>
        <taxon>Pseudomonadota</taxon>
        <taxon>Gammaproteobacteria</taxon>
        <taxon>Vibrionales</taxon>
        <taxon>Vibrionaceae</taxon>
        <taxon>Vibrio</taxon>
    </lineage>
</organism>
<comment type="caution">
    <text evidence="1">The sequence shown here is derived from an EMBL/GenBank/DDBJ whole genome shotgun (WGS) entry which is preliminary data.</text>
</comment>
<protein>
    <submittedName>
        <fullName evidence="1">Uncharacterized protein</fullName>
    </submittedName>
</protein>
<dbReference type="RefSeq" id="WP_150897525.1">
    <property type="nucleotide sequence ID" value="NZ_VXDD01000005.1"/>
</dbReference>
<name>A0A5N3RZT5_9VIBR</name>
<evidence type="ECO:0000313" key="2">
    <source>
        <dbReference type="Proteomes" id="UP000326687"/>
    </source>
</evidence>
<dbReference type="Proteomes" id="UP000326687">
    <property type="component" value="Unassembled WGS sequence"/>
</dbReference>
<dbReference type="AlphaFoldDB" id="A0A5N3RZT5"/>
<reference evidence="1 2" key="1">
    <citation type="submission" date="2019-09" db="EMBL/GenBank/DDBJ databases">
        <title>Vibrio Fortis S7-72.</title>
        <authorList>
            <person name="Das S.K."/>
        </authorList>
    </citation>
    <scope>NUCLEOTIDE SEQUENCE [LARGE SCALE GENOMIC DNA]</scope>
    <source>
        <strain evidence="1 2">S7-72</strain>
    </source>
</reference>
<sequence>MNILLTETSALSVGCKLLSENTLNYNSLPSDERYLLYSYIENAKDNGLFGWYLFEDIHSFRAWSSIAAYLMFIDSKDQQTDSMIEVLCFALLGKNKHLIDLVLNYDYRFLDDSFLVSVYDKGESFHLHKFALLQQWTALQDYIQLLEKNYSEGRYKNVMTDSVIKTPFELKMEMDFYTALLAKDQKAMQTVIDALAKMHKANQLSSNASERDQYLFSSVSFLLNTVAIKNGFALDVSEDVVPNAWLDNVNYEIQPTPWRMMIELQESYSLFEHSNTNIDYSSSKEPKVLENVWIVLRLSQLLNFDSQNSDLTWAHVLKNRDINPSVISSFAASLYSIDKNVDVVKFVAVGTKNHWHNKVTTMAIYDNLAWSDAVCGQIWLPILGNKKSIIQSISTFPNVDEDSLSYQDRKSHQMFLEGRSKVGSKVHRFWLFQLALSNDFDTLKSNAEQVLESNVTKEAKTEAAFFVSLLDGKTVEMTASINQMLVEYETGRRSNNDFGMSNFIAVDALVCSLVAKQNGFIIDIQSPYVPQALLEPGQPSDVTGLMVRDKILGGVKKAINELKASFDIC</sequence>
<evidence type="ECO:0000313" key="1">
    <source>
        <dbReference type="EMBL" id="KAB0300116.1"/>
    </source>
</evidence>